<dbReference type="Gene3D" id="3.90.79.10">
    <property type="entry name" value="Nucleoside Triphosphate Pyrophosphohydrolase"/>
    <property type="match status" value="1"/>
</dbReference>
<dbReference type="Gene3D" id="3.40.50.10470">
    <property type="entry name" value="Translation initiation factor eif-2b, domain 2"/>
    <property type="match status" value="1"/>
</dbReference>
<sequence>MATDGDNNGKPPLMKRSVVSSFLYKFTKENGERKAKIALFKRSGKVRTYPHRWAVVSGSIDPEDPSPQAAAWREIKEETSLTQSSLELMRQGKSYILPDESIGREWTIYPFAFRLKDTSEGGKGEEGITLDWEHDDWAWYDPFEIEDSESFGAVPRLAESLRRVWFEKGLGDDAGAVLTAGLDRLKNDHQSGARQLAGAALQIMRDIVFKMETQQPTDKWWTKVRFAAWHIWKNGRESMGAAILSALLAALKPMEEILQQQKSTTEARDALVAELDRRIAARQHAAKAISIAFASFLQDQFASRVESHKPIKILTLSESSTITYALRHVIATSPVFLDVRILESRPLFEGVSLASSLLSDVSSHGGHKVTLGGEDACHAPHPKLQLTLFTDASSALASQGVDIVLLGADRISDSGDVSNKTGSLPAVLSAKHVSSEAKTVILSEQEKVAPPGAEHAVENNDATQMTRAWKAEYNSETIKQSAGTVSRSLGGSAAAGRPASANAASCVEIQDISFEWVPASLVDVFVTEHGIATLRDIRDLSKALGSDEERFFSEI</sequence>
<dbReference type="InterPro" id="IPR037171">
    <property type="entry name" value="NagB/RpiA_transferase-like"/>
</dbReference>
<organism evidence="4 5">
    <name type="scientific">Gnomoniopsis smithogilvyi</name>
    <dbReference type="NCBI Taxonomy" id="1191159"/>
    <lineage>
        <taxon>Eukaryota</taxon>
        <taxon>Fungi</taxon>
        <taxon>Dikarya</taxon>
        <taxon>Ascomycota</taxon>
        <taxon>Pezizomycotina</taxon>
        <taxon>Sordariomycetes</taxon>
        <taxon>Sordariomycetidae</taxon>
        <taxon>Diaporthales</taxon>
        <taxon>Gnomoniaceae</taxon>
        <taxon>Gnomoniopsis</taxon>
    </lineage>
</organism>
<dbReference type="PROSITE" id="PS51462">
    <property type="entry name" value="NUDIX"/>
    <property type="match status" value="1"/>
</dbReference>
<dbReference type="EMBL" id="JAPEVB010000002">
    <property type="protein sequence ID" value="KAJ4393826.1"/>
    <property type="molecule type" value="Genomic_DNA"/>
</dbReference>
<keyword evidence="5" id="KW-1185">Reference proteome</keyword>
<protein>
    <recommendedName>
        <fullName evidence="3">Nudix hydrolase domain-containing protein</fullName>
    </recommendedName>
</protein>
<comment type="similarity">
    <text evidence="1 2">Belongs to the eIF-2B alpha/beta/delta subunits family.</text>
</comment>
<dbReference type="CDD" id="cd18872">
    <property type="entry name" value="NUDIX_eIF-2B"/>
    <property type="match status" value="1"/>
</dbReference>
<comment type="caution">
    <text evidence="4">The sequence shown here is derived from an EMBL/GenBank/DDBJ whole genome shotgun (WGS) entry which is preliminary data.</text>
</comment>
<gene>
    <name evidence="4" type="ORF">N0V93_003041</name>
</gene>
<evidence type="ECO:0000256" key="1">
    <source>
        <dbReference type="ARBA" id="ARBA00007251"/>
    </source>
</evidence>
<dbReference type="PANTHER" id="PTHR43475:SF3">
    <property type="entry name" value="TRANSLATION INITIATION FACTOR EIF-2B SUBUNIT FAMILY PROTEIN (AFU_ORTHOLOGUE AFUA_2G14290)"/>
    <property type="match status" value="1"/>
</dbReference>
<dbReference type="SUPFAM" id="SSF100950">
    <property type="entry name" value="NagB/RpiA/CoA transferase-like"/>
    <property type="match status" value="1"/>
</dbReference>
<name>A0A9W8YXV8_9PEZI</name>
<dbReference type="InterPro" id="IPR042529">
    <property type="entry name" value="IF_2B-like_C"/>
</dbReference>
<reference evidence="4" key="1">
    <citation type="submission" date="2022-10" db="EMBL/GenBank/DDBJ databases">
        <title>Tapping the CABI collections for fungal endophytes: first genome assemblies for Collariella, Neodidymelliopsis, Ascochyta clinopodiicola, Didymella pomorum, Didymosphaeria variabile, Neocosmospora piperis and Neocucurbitaria cava.</title>
        <authorList>
            <person name="Hill R."/>
        </authorList>
    </citation>
    <scope>NUCLEOTIDE SEQUENCE</scope>
    <source>
        <strain evidence="4">IMI 355082</strain>
    </source>
</reference>
<dbReference type="Pfam" id="PF00293">
    <property type="entry name" value="NUDIX"/>
    <property type="match status" value="1"/>
</dbReference>
<evidence type="ECO:0000259" key="3">
    <source>
        <dbReference type="PROSITE" id="PS51462"/>
    </source>
</evidence>
<dbReference type="OrthoDB" id="206213at2759"/>
<dbReference type="GO" id="GO:0019509">
    <property type="term" value="P:L-methionine salvage from methylthioadenosine"/>
    <property type="evidence" value="ECO:0007669"/>
    <property type="project" value="TreeGrafter"/>
</dbReference>
<dbReference type="InterPro" id="IPR000086">
    <property type="entry name" value="NUDIX_hydrolase_dom"/>
</dbReference>
<dbReference type="AlphaFoldDB" id="A0A9W8YXV8"/>
<dbReference type="GO" id="GO:0046523">
    <property type="term" value="F:S-methyl-5-thioribose-1-phosphate isomerase activity"/>
    <property type="evidence" value="ECO:0007669"/>
    <property type="project" value="TreeGrafter"/>
</dbReference>
<evidence type="ECO:0000313" key="5">
    <source>
        <dbReference type="Proteomes" id="UP001140453"/>
    </source>
</evidence>
<proteinExistence type="inferred from homology"/>
<feature type="domain" description="Nudix hydrolase" evidence="3">
    <location>
        <begin position="14"/>
        <end position="168"/>
    </location>
</feature>
<accession>A0A9W8YXV8</accession>
<dbReference type="Pfam" id="PF01008">
    <property type="entry name" value="IF-2B"/>
    <property type="match status" value="2"/>
</dbReference>
<evidence type="ECO:0000256" key="2">
    <source>
        <dbReference type="RuleBase" id="RU003814"/>
    </source>
</evidence>
<dbReference type="PANTHER" id="PTHR43475">
    <property type="entry name" value="METHYLTHIORIBOSE-1-PHOSPHATE ISOMERASE"/>
    <property type="match status" value="1"/>
</dbReference>
<evidence type="ECO:0000313" key="4">
    <source>
        <dbReference type="EMBL" id="KAJ4393826.1"/>
    </source>
</evidence>
<dbReference type="InterPro" id="IPR000649">
    <property type="entry name" value="IF-2B-related"/>
</dbReference>
<dbReference type="SUPFAM" id="SSF55811">
    <property type="entry name" value="Nudix"/>
    <property type="match status" value="1"/>
</dbReference>
<dbReference type="Proteomes" id="UP001140453">
    <property type="component" value="Unassembled WGS sequence"/>
</dbReference>
<dbReference type="InterPro" id="IPR015797">
    <property type="entry name" value="NUDIX_hydrolase-like_dom_sf"/>
</dbReference>